<dbReference type="Proteomes" id="UP000829720">
    <property type="component" value="Unassembled WGS sequence"/>
</dbReference>
<dbReference type="GO" id="GO:0005886">
    <property type="term" value="C:plasma membrane"/>
    <property type="evidence" value="ECO:0007669"/>
    <property type="project" value="UniProtKB-ARBA"/>
</dbReference>
<feature type="transmembrane region" description="Helical" evidence="10">
    <location>
        <begin position="597"/>
        <end position="623"/>
    </location>
</feature>
<evidence type="ECO:0000256" key="9">
    <source>
        <dbReference type="ARBA" id="ARBA00023180"/>
    </source>
</evidence>
<dbReference type="SMART" id="SM00060">
    <property type="entry name" value="FN3"/>
    <property type="match status" value="4"/>
</dbReference>
<evidence type="ECO:0000256" key="5">
    <source>
        <dbReference type="ARBA" id="ARBA00022737"/>
    </source>
</evidence>
<sequence length="794" mass="88157">MYIWVLLLVLSCFMVCTGGEENCSVYPKDPVIAKGESIRIEFKAPNNGSCSNIPSYSPRKIFWMLNNEKIVENQYNIVDPATPAVTIGNFGLPRATVTCHIYVDGKDILLGGTTITANPVKPTNISCVTVYETEDHGPFSCSWEFSTTLDTKYTVFREITWRTLQCNSKSSPCTFRLPDETVKFDSKVWVTAQNAQGTAKSDPVFNNYYSTVKVGPPQNLQVTSDFENLNMKVTWGRPVHVKHSNVVYEVRYRYEDSMKHTKPLPNSLTVIPIERPCTNYSISVRCAVTTDDLSTIGLWSGWSPELTVISPLDVRNEHLRVWRLRSRVKENRTVQLLWKGPPASCHAVDHYLVTLEAKNYQEKTKLPETNSSTNITLQSKEAYNVSIAAYRKKTKVLESTITIPAIGKEDSGLSPVAEAHAFSLNHQIYVHWSAPHWSPQGYIVRWCYSSDDCEWQETQATNITLKGQPKKLYTITVVPFSESLWPGTTVLGYSEEGAPGKVSNVDVSEETRTGALVKWSPVSRDSCCGFVVNYTVFYRNGEGRERWVTVNDTVQEVRLEHLQPGSQYQVHVMSSSVAGTTNSSEYNFRTSSYDPSFIRMLSIFGSLGIIFLLIIGISCFAVVKKYVLKPVPNPADSDLMSSLPENMNRPLLIPDSMSENLNISVCTVGPSVEGSVPSIPSLEDNQETPDCLPGLTSTPVEPSSSLPVTQGWPVHGEEQKGMDPATSGSSYLCNKLDNSQSKLATEPVLVPAPAPGPGPAPAKENRALQEIQAWRPDPQPMQAYVSVDMLDRAV</sequence>
<evidence type="ECO:0000256" key="2">
    <source>
        <dbReference type="ARBA" id="ARBA00008921"/>
    </source>
</evidence>
<organism evidence="13 14">
    <name type="scientific">Albula goreensis</name>
    <dbReference type="NCBI Taxonomy" id="1534307"/>
    <lineage>
        <taxon>Eukaryota</taxon>
        <taxon>Metazoa</taxon>
        <taxon>Chordata</taxon>
        <taxon>Craniata</taxon>
        <taxon>Vertebrata</taxon>
        <taxon>Euteleostomi</taxon>
        <taxon>Actinopterygii</taxon>
        <taxon>Neopterygii</taxon>
        <taxon>Teleostei</taxon>
        <taxon>Albuliformes</taxon>
        <taxon>Albulidae</taxon>
        <taxon>Albula</taxon>
    </lineage>
</organism>
<dbReference type="PROSITE" id="PS50853">
    <property type="entry name" value="FN3"/>
    <property type="match status" value="2"/>
</dbReference>
<dbReference type="InterPro" id="IPR003961">
    <property type="entry name" value="FN3_dom"/>
</dbReference>
<dbReference type="EMBL" id="JAERUA010000001">
    <property type="protein sequence ID" value="KAI1905346.1"/>
    <property type="molecule type" value="Genomic_DNA"/>
</dbReference>
<keyword evidence="7 10" id="KW-0472">Membrane</keyword>
<feature type="signal peptide" evidence="11">
    <location>
        <begin position="1"/>
        <end position="19"/>
    </location>
</feature>
<dbReference type="OrthoDB" id="9828391at2759"/>
<feature type="domain" description="Fibronectin type-III" evidence="12">
    <location>
        <begin position="501"/>
        <end position="595"/>
    </location>
</feature>
<accession>A0A8T3EA63</accession>
<comment type="similarity">
    <text evidence="2">Belongs to the type I cytokine receptor family. Type 2 subfamily.</text>
</comment>
<dbReference type="CDD" id="cd00063">
    <property type="entry name" value="FN3"/>
    <property type="match status" value="2"/>
</dbReference>
<dbReference type="InterPro" id="IPR013783">
    <property type="entry name" value="Ig-like_fold"/>
</dbReference>
<evidence type="ECO:0000256" key="3">
    <source>
        <dbReference type="ARBA" id="ARBA00022692"/>
    </source>
</evidence>
<keyword evidence="5" id="KW-0677">Repeat</keyword>
<evidence type="ECO:0000313" key="14">
    <source>
        <dbReference type="Proteomes" id="UP000829720"/>
    </source>
</evidence>
<dbReference type="Pfam" id="PF00041">
    <property type="entry name" value="fn3"/>
    <property type="match status" value="1"/>
</dbReference>
<evidence type="ECO:0000256" key="6">
    <source>
        <dbReference type="ARBA" id="ARBA00022989"/>
    </source>
</evidence>
<keyword evidence="3 10" id="KW-0812">Transmembrane</keyword>
<evidence type="ECO:0000256" key="11">
    <source>
        <dbReference type="SAM" id="SignalP"/>
    </source>
</evidence>
<dbReference type="Gene3D" id="2.60.40.10">
    <property type="entry name" value="Immunoglobulins"/>
    <property type="match status" value="5"/>
</dbReference>
<dbReference type="AlphaFoldDB" id="A0A8T3EA63"/>
<evidence type="ECO:0000256" key="4">
    <source>
        <dbReference type="ARBA" id="ARBA00022729"/>
    </source>
</evidence>
<evidence type="ECO:0000313" key="13">
    <source>
        <dbReference type="EMBL" id="KAI1905346.1"/>
    </source>
</evidence>
<reference evidence="13" key="1">
    <citation type="submission" date="2021-01" db="EMBL/GenBank/DDBJ databases">
        <authorList>
            <person name="Zahm M."/>
            <person name="Roques C."/>
            <person name="Cabau C."/>
            <person name="Klopp C."/>
            <person name="Donnadieu C."/>
            <person name="Jouanno E."/>
            <person name="Lampietro C."/>
            <person name="Louis A."/>
            <person name="Herpin A."/>
            <person name="Echchiki A."/>
            <person name="Berthelot C."/>
            <person name="Parey E."/>
            <person name="Roest-Crollius H."/>
            <person name="Braasch I."/>
            <person name="Postlethwait J."/>
            <person name="Bobe J."/>
            <person name="Montfort J."/>
            <person name="Bouchez O."/>
            <person name="Begum T."/>
            <person name="Mejri S."/>
            <person name="Adams A."/>
            <person name="Chen W.-J."/>
            <person name="Guiguen Y."/>
        </authorList>
    </citation>
    <scope>NUCLEOTIDE SEQUENCE</scope>
    <source>
        <tissue evidence="13">Blood</tissue>
    </source>
</reference>
<name>A0A8T3EA63_9TELE</name>
<dbReference type="InterPro" id="IPR052672">
    <property type="entry name" value="Type1_Cytokine_Rcpt_Type2"/>
</dbReference>
<dbReference type="PANTHER" id="PTHR48423">
    <property type="entry name" value="INTERLEUKIN-27 RECEPTOR SUBUNIT ALPHA"/>
    <property type="match status" value="1"/>
</dbReference>
<keyword evidence="8" id="KW-0675">Receptor</keyword>
<keyword evidence="6 10" id="KW-1133">Transmembrane helix</keyword>
<evidence type="ECO:0000256" key="1">
    <source>
        <dbReference type="ARBA" id="ARBA00004479"/>
    </source>
</evidence>
<comment type="subcellular location">
    <subcellularLocation>
        <location evidence="1">Membrane</location>
        <topology evidence="1">Single-pass type I membrane protein</topology>
    </subcellularLocation>
</comment>
<keyword evidence="4 11" id="KW-0732">Signal</keyword>
<dbReference type="PANTHER" id="PTHR48423:SF1">
    <property type="entry name" value="INTERLEUKIN-27 RECEPTOR SUBUNIT ALPHA"/>
    <property type="match status" value="1"/>
</dbReference>
<keyword evidence="9" id="KW-0325">Glycoprotein</keyword>
<gene>
    <name evidence="13" type="ORF">AGOR_G00015160</name>
</gene>
<comment type="caution">
    <text evidence="13">The sequence shown here is derived from an EMBL/GenBank/DDBJ whole genome shotgun (WGS) entry which is preliminary data.</text>
</comment>
<evidence type="ECO:0000256" key="7">
    <source>
        <dbReference type="ARBA" id="ARBA00023136"/>
    </source>
</evidence>
<dbReference type="InterPro" id="IPR036116">
    <property type="entry name" value="FN3_sf"/>
</dbReference>
<dbReference type="SUPFAM" id="SSF49265">
    <property type="entry name" value="Fibronectin type III"/>
    <property type="match status" value="3"/>
</dbReference>
<proteinExistence type="inferred from homology"/>
<evidence type="ECO:0000256" key="8">
    <source>
        <dbReference type="ARBA" id="ARBA00023170"/>
    </source>
</evidence>
<feature type="chain" id="PRO_5035837828" description="Fibronectin type-III domain-containing protein" evidence="11">
    <location>
        <begin position="20"/>
        <end position="794"/>
    </location>
</feature>
<evidence type="ECO:0000259" key="12">
    <source>
        <dbReference type="PROSITE" id="PS50853"/>
    </source>
</evidence>
<protein>
    <recommendedName>
        <fullName evidence="12">Fibronectin type-III domain-containing protein</fullName>
    </recommendedName>
</protein>
<evidence type="ECO:0000256" key="10">
    <source>
        <dbReference type="SAM" id="Phobius"/>
    </source>
</evidence>
<keyword evidence="14" id="KW-1185">Reference proteome</keyword>
<feature type="domain" description="Fibronectin type-III" evidence="12">
    <location>
        <begin position="216"/>
        <end position="313"/>
    </location>
</feature>